<reference evidence="13" key="1">
    <citation type="submission" date="2022-03" db="EMBL/GenBank/DDBJ databases">
        <title>Draft genome sequence of Aduncisulcus paluster, a free-living microaerophilic Fornicata.</title>
        <authorList>
            <person name="Yuyama I."/>
            <person name="Kume K."/>
            <person name="Tamura T."/>
            <person name="Inagaki Y."/>
            <person name="Hashimoto T."/>
        </authorList>
    </citation>
    <scope>NUCLEOTIDE SEQUENCE</scope>
    <source>
        <strain evidence="13">NY0171</strain>
    </source>
</reference>
<dbReference type="PANTHER" id="PTHR45814:SF2">
    <property type="entry name" value="HISTONE-LYSINE N-METHYLTRANSFERASE SETD1"/>
    <property type="match status" value="1"/>
</dbReference>
<comment type="caution">
    <text evidence="13">The sequence shown here is derived from an EMBL/GenBank/DDBJ whole genome shotgun (WGS) entry which is preliminary data.</text>
</comment>
<evidence type="ECO:0000256" key="5">
    <source>
        <dbReference type="ARBA" id="ARBA00022691"/>
    </source>
</evidence>
<evidence type="ECO:0000256" key="8">
    <source>
        <dbReference type="ARBA" id="ARBA00047571"/>
    </source>
</evidence>
<keyword evidence="3" id="KW-0489">Methyltransferase</keyword>
<evidence type="ECO:0000256" key="1">
    <source>
        <dbReference type="ARBA" id="ARBA00004123"/>
    </source>
</evidence>
<evidence type="ECO:0000256" key="9">
    <source>
        <dbReference type="ARBA" id="ARBA00047583"/>
    </source>
</evidence>
<evidence type="ECO:0000256" key="4">
    <source>
        <dbReference type="ARBA" id="ARBA00022679"/>
    </source>
</evidence>
<comment type="catalytic activity">
    <reaction evidence="9">
        <text>N(6)-methyl-L-lysyl(4)-[histone H3] + S-adenosyl-L-methionine = N(6),N(6)-dimethyl-L-lysyl(4)-[histone H3] + S-adenosyl-L-homocysteine + H(+)</text>
        <dbReference type="Rhea" id="RHEA:60268"/>
        <dbReference type="Rhea" id="RHEA-COMP:15540"/>
        <dbReference type="Rhea" id="RHEA-COMP:15543"/>
        <dbReference type="ChEBI" id="CHEBI:15378"/>
        <dbReference type="ChEBI" id="CHEBI:57856"/>
        <dbReference type="ChEBI" id="CHEBI:59789"/>
        <dbReference type="ChEBI" id="CHEBI:61929"/>
        <dbReference type="ChEBI" id="CHEBI:61976"/>
    </reaction>
</comment>
<sequence>LARNLLSFSKPKQRDVCIVAIERRIVDTGINEKEQYTYQTLKLDDLSVQNTVSVDENGIVTKKSEEAKSEDIIWPTIDDILRFDDEEEYGLEVDTTCFRCFPVNDPRGCMVRDSLEAEFTDSVSLEDDGVPCLPNSALDSLPVLQVDWDAVSELAKDDDHCKFETWNAQFRQCAIKEFPQVDKWIIQEDLLLNVSFEEDGKMCTRRRMKVLLSRKPQDIGCNRMWFSFAKAETMRRRAEDKYIPDIISSVTTKKGEDIDARIGMLKKQRTKISHQDDPSMWSGKIYYGFSRLHSYGLFAAKSYKKNEEVCKYIGEHISKIKCDLMEMSYVLGGLDSTYMFRLKDDAVDSTHAGNWGRFINHSCESNCTASTVGSSSEANIIIRACRPIQKGEELTYDYKLPYESKENAIRCLCGSPKCRGYLNYQDPQQ</sequence>
<dbReference type="InterPro" id="IPR044570">
    <property type="entry name" value="Set1-like"/>
</dbReference>
<dbReference type="SUPFAM" id="SSF82199">
    <property type="entry name" value="SET domain"/>
    <property type="match status" value="1"/>
</dbReference>
<dbReference type="InterPro" id="IPR046341">
    <property type="entry name" value="SET_dom_sf"/>
</dbReference>
<keyword evidence="7" id="KW-0539">Nucleus</keyword>
<feature type="domain" description="Post-SET" evidence="12">
    <location>
        <begin position="407"/>
        <end position="423"/>
    </location>
</feature>
<dbReference type="Pfam" id="PF00856">
    <property type="entry name" value="SET"/>
    <property type="match status" value="1"/>
</dbReference>
<organism evidence="13 14">
    <name type="scientific">Aduncisulcus paluster</name>
    <dbReference type="NCBI Taxonomy" id="2918883"/>
    <lineage>
        <taxon>Eukaryota</taxon>
        <taxon>Metamonada</taxon>
        <taxon>Carpediemonas-like organisms</taxon>
        <taxon>Aduncisulcus</taxon>
    </lineage>
</organism>
<keyword evidence="14" id="KW-1185">Reference proteome</keyword>
<evidence type="ECO:0000313" key="13">
    <source>
        <dbReference type="EMBL" id="GKT33009.1"/>
    </source>
</evidence>
<feature type="domain" description="SET" evidence="11">
    <location>
        <begin position="283"/>
        <end position="399"/>
    </location>
</feature>
<keyword evidence="4" id="KW-0808">Transferase</keyword>
<dbReference type="EC" id="2.1.1.354" evidence="2"/>
<dbReference type="PANTHER" id="PTHR45814">
    <property type="entry name" value="HISTONE-LYSINE N-METHYLTRANSFERASE SETD1"/>
    <property type="match status" value="1"/>
</dbReference>
<keyword evidence="6" id="KW-0156">Chromatin regulator</keyword>
<evidence type="ECO:0000313" key="14">
    <source>
        <dbReference type="Proteomes" id="UP001057375"/>
    </source>
</evidence>
<evidence type="ECO:0000256" key="3">
    <source>
        <dbReference type="ARBA" id="ARBA00022603"/>
    </source>
</evidence>
<gene>
    <name evidence="13" type="ORF">ADUPG1_007038</name>
</gene>
<comment type="subcellular location">
    <subcellularLocation>
        <location evidence="1">Nucleus</location>
    </subcellularLocation>
</comment>
<feature type="non-terminal residue" evidence="13">
    <location>
        <position position="1"/>
    </location>
</feature>
<dbReference type="Gene3D" id="2.170.270.10">
    <property type="entry name" value="SET domain"/>
    <property type="match status" value="1"/>
</dbReference>
<dbReference type="SMART" id="SM00317">
    <property type="entry name" value="SET"/>
    <property type="match status" value="1"/>
</dbReference>
<proteinExistence type="predicted"/>
<dbReference type="InterPro" id="IPR001214">
    <property type="entry name" value="SET_dom"/>
</dbReference>
<dbReference type="PROSITE" id="PS50280">
    <property type="entry name" value="SET"/>
    <property type="match status" value="1"/>
</dbReference>
<dbReference type="PROSITE" id="PS50868">
    <property type="entry name" value="POST_SET"/>
    <property type="match status" value="1"/>
</dbReference>
<keyword evidence="5" id="KW-0949">S-adenosyl-L-methionine</keyword>
<dbReference type="Proteomes" id="UP001057375">
    <property type="component" value="Unassembled WGS sequence"/>
</dbReference>
<evidence type="ECO:0000256" key="2">
    <source>
        <dbReference type="ARBA" id="ARBA00012182"/>
    </source>
</evidence>
<evidence type="ECO:0000256" key="10">
    <source>
        <dbReference type="ARBA" id="ARBA00049129"/>
    </source>
</evidence>
<comment type="catalytic activity">
    <reaction evidence="10">
        <text>N(6),N(6)-dimethyl-L-lysyl(4)-[histone H3] + S-adenosyl-L-methionine = N(6),N(6),N(6)-trimethyl-L-lysyl(4)-[histone H3] + S-adenosyl-L-homocysteine + H(+)</text>
        <dbReference type="Rhea" id="RHEA:60272"/>
        <dbReference type="Rhea" id="RHEA-COMP:15537"/>
        <dbReference type="Rhea" id="RHEA-COMP:15540"/>
        <dbReference type="ChEBI" id="CHEBI:15378"/>
        <dbReference type="ChEBI" id="CHEBI:57856"/>
        <dbReference type="ChEBI" id="CHEBI:59789"/>
        <dbReference type="ChEBI" id="CHEBI:61961"/>
        <dbReference type="ChEBI" id="CHEBI:61976"/>
    </reaction>
</comment>
<dbReference type="SMART" id="SM00508">
    <property type="entry name" value="PostSET"/>
    <property type="match status" value="1"/>
</dbReference>
<protein>
    <recommendedName>
        <fullName evidence="2">[histone H3]-lysine(4) N-trimethyltransferase</fullName>
        <ecNumber evidence="2">2.1.1.354</ecNumber>
    </recommendedName>
</protein>
<accession>A0ABQ5KNE4</accession>
<name>A0ABQ5KNE4_9EUKA</name>
<comment type="catalytic activity">
    <reaction evidence="8">
        <text>L-lysyl(4)-[histone H3] + 3 S-adenosyl-L-methionine = N(6),N(6),N(6)-trimethyl-L-lysyl(4)-[histone H3] + 3 S-adenosyl-L-homocysteine + 3 H(+)</text>
        <dbReference type="Rhea" id="RHEA:60260"/>
        <dbReference type="Rhea" id="RHEA-COMP:15537"/>
        <dbReference type="Rhea" id="RHEA-COMP:15547"/>
        <dbReference type="ChEBI" id="CHEBI:15378"/>
        <dbReference type="ChEBI" id="CHEBI:29969"/>
        <dbReference type="ChEBI" id="CHEBI:57856"/>
        <dbReference type="ChEBI" id="CHEBI:59789"/>
        <dbReference type="ChEBI" id="CHEBI:61961"/>
        <dbReference type="EC" id="2.1.1.354"/>
    </reaction>
</comment>
<evidence type="ECO:0000256" key="6">
    <source>
        <dbReference type="ARBA" id="ARBA00022853"/>
    </source>
</evidence>
<evidence type="ECO:0000256" key="7">
    <source>
        <dbReference type="ARBA" id="ARBA00023242"/>
    </source>
</evidence>
<evidence type="ECO:0000259" key="12">
    <source>
        <dbReference type="PROSITE" id="PS50868"/>
    </source>
</evidence>
<dbReference type="InterPro" id="IPR003616">
    <property type="entry name" value="Post-SET_dom"/>
</dbReference>
<evidence type="ECO:0000259" key="11">
    <source>
        <dbReference type="PROSITE" id="PS50280"/>
    </source>
</evidence>
<dbReference type="EMBL" id="BQXS01010113">
    <property type="protein sequence ID" value="GKT33009.1"/>
    <property type="molecule type" value="Genomic_DNA"/>
</dbReference>